<dbReference type="Pfam" id="PF12679">
    <property type="entry name" value="ABC2_membrane_2"/>
    <property type="match status" value="1"/>
</dbReference>
<dbReference type="AlphaFoldDB" id="A0A1G9JLX1"/>
<protein>
    <submittedName>
        <fullName evidence="2">ABC-2 type transport system permease protein</fullName>
    </submittedName>
</protein>
<evidence type="ECO:0000313" key="3">
    <source>
        <dbReference type="Proteomes" id="UP000199475"/>
    </source>
</evidence>
<feature type="transmembrane region" description="Helical" evidence="1">
    <location>
        <begin position="468"/>
        <end position="489"/>
    </location>
</feature>
<feature type="transmembrane region" description="Helical" evidence="1">
    <location>
        <begin position="151"/>
        <end position="177"/>
    </location>
</feature>
<feature type="transmembrane region" description="Helical" evidence="1">
    <location>
        <begin position="184"/>
        <end position="205"/>
    </location>
</feature>
<evidence type="ECO:0000313" key="2">
    <source>
        <dbReference type="EMBL" id="SDL38529.1"/>
    </source>
</evidence>
<feature type="transmembrane region" description="Helical" evidence="1">
    <location>
        <begin position="115"/>
        <end position="139"/>
    </location>
</feature>
<dbReference type="OrthoDB" id="5142620at2"/>
<name>A0A1G9JLX1_9ACTN</name>
<feature type="transmembrane region" description="Helical" evidence="1">
    <location>
        <begin position="20"/>
        <end position="38"/>
    </location>
</feature>
<feature type="transmembrane region" description="Helical" evidence="1">
    <location>
        <begin position="360"/>
        <end position="378"/>
    </location>
</feature>
<feature type="transmembrane region" description="Helical" evidence="1">
    <location>
        <begin position="225"/>
        <end position="253"/>
    </location>
</feature>
<gene>
    <name evidence="2" type="ORF">SAMN04488242_1340</name>
</gene>
<accession>A0A1G9JLX1</accession>
<feature type="transmembrane region" description="Helical" evidence="1">
    <location>
        <begin position="517"/>
        <end position="538"/>
    </location>
</feature>
<dbReference type="RefSeq" id="WP_093250197.1">
    <property type="nucleotide sequence ID" value="NZ_FNGP01000002.1"/>
</dbReference>
<reference evidence="2 3" key="1">
    <citation type="submission" date="2016-10" db="EMBL/GenBank/DDBJ databases">
        <authorList>
            <person name="de Groot N.N."/>
        </authorList>
    </citation>
    <scope>NUCLEOTIDE SEQUENCE [LARGE SCALE GENOMIC DNA]</scope>
    <source>
        <strain evidence="2 3">CGMCC 1.9159</strain>
    </source>
</reference>
<feature type="transmembrane region" description="Helical" evidence="1">
    <location>
        <begin position="298"/>
        <end position="319"/>
    </location>
</feature>
<keyword evidence="3" id="KW-1185">Reference proteome</keyword>
<dbReference type="PANTHER" id="PTHR43471">
    <property type="entry name" value="ABC TRANSPORTER PERMEASE"/>
    <property type="match status" value="1"/>
</dbReference>
<proteinExistence type="predicted"/>
<dbReference type="GO" id="GO:0140359">
    <property type="term" value="F:ABC-type transporter activity"/>
    <property type="evidence" value="ECO:0007669"/>
    <property type="project" value="InterPro"/>
</dbReference>
<evidence type="ECO:0000256" key="1">
    <source>
        <dbReference type="SAM" id="Phobius"/>
    </source>
</evidence>
<dbReference type="Proteomes" id="UP000199475">
    <property type="component" value="Unassembled WGS sequence"/>
</dbReference>
<feature type="transmembrane region" description="Helical" evidence="1">
    <location>
        <begin position="443"/>
        <end position="461"/>
    </location>
</feature>
<dbReference type="STRING" id="686624.SAMN04488242_1340"/>
<keyword evidence="1" id="KW-1133">Transmembrane helix</keyword>
<feature type="transmembrane region" description="Helical" evidence="1">
    <location>
        <begin position="399"/>
        <end position="423"/>
    </location>
</feature>
<sequence length="545" mass="56162">MSGVLVLRHGLAARWRPAAIIVASIFPMLLLGLAIYQTMDLTIYDELPEALRQMMGVPLGASAAVLAYNEMLAVMGALAVAALAVSIGADIVAGEERRRTLAFLLDHPVSRLTAVSAKALVLVVVIGATVLALWGASVLSAVVTGVDRGDAHLGAVCVGLGANALFYGALAFAIGAVTGSKSMAAGAGAAVLVLSWFAAGLLPLWPEYADLARFSPWHWYTEPEILVNGIDAGYLALHLGIAAVLLTVGVVAFPRRDLRTAPPVSLSERLAALRLLAPRGHARRPMTLFGLAFARNRALLLVVTGTMGLLMGVAMGPIYEQLAPALDSMMESIPPEMMALFGADDMSTPTGFYWGETMGMMAPAAVITMVAAAAAGLASEEREGRLGTVLSAPVPRSRAVLAATVALTSYATIVAVATGAGIWAGSELADLGLLPANIMGATAHLLALGLFVGGVSLLVAAATGSGAAVVWTAVGLGLVGHFGYSMLLLSEDTEGYAKFSPFYYYSAAQPLADGADWAHVALLAGAGVAAMAVAFPAFSRRDLRV</sequence>
<dbReference type="EMBL" id="FNGP01000002">
    <property type="protein sequence ID" value="SDL38529.1"/>
    <property type="molecule type" value="Genomic_DNA"/>
</dbReference>
<keyword evidence="1" id="KW-0812">Transmembrane</keyword>
<feature type="transmembrane region" description="Helical" evidence="1">
    <location>
        <begin position="74"/>
        <end position="94"/>
    </location>
</feature>
<keyword evidence="1" id="KW-0472">Membrane</keyword>
<dbReference type="GO" id="GO:0005886">
    <property type="term" value="C:plasma membrane"/>
    <property type="evidence" value="ECO:0007669"/>
    <property type="project" value="UniProtKB-SubCell"/>
</dbReference>
<organism evidence="2 3">
    <name type="scientific">Tessaracoccus oleiagri</name>
    <dbReference type="NCBI Taxonomy" id="686624"/>
    <lineage>
        <taxon>Bacteria</taxon>
        <taxon>Bacillati</taxon>
        <taxon>Actinomycetota</taxon>
        <taxon>Actinomycetes</taxon>
        <taxon>Propionibacteriales</taxon>
        <taxon>Propionibacteriaceae</taxon>
        <taxon>Tessaracoccus</taxon>
    </lineage>
</organism>